<keyword evidence="7" id="KW-0413">Isomerase</keyword>
<sequence>MTDADVDGSHIRTLILTFLYRYMQPMIEAGYIYIAQPPLYKIKRGKAVDYAYSEDELKENLEKSGEKAQLQRYKGLGEMTAEQLWDTTMNPETRTLLQVGMEDAALANEIFTTLMGDKVEARREFIQANAKDVRFLDI</sequence>
<dbReference type="InterPro" id="IPR013760">
    <property type="entry name" value="Topo_IIA-like_dom_sf"/>
</dbReference>
<dbReference type="Pfam" id="PF00986">
    <property type="entry name" value="DNA_gyraseB_C"/>
    <property type="match status" value="1"/>
</dbReference>
<dbReference type="GO" id="GO:0005524">
    <property type="term" value="F:ATP binding"/>
    <property type="evidence" value="ECO:0007669"/>
    <property type="project" value="UniProtKB-KW"/>
</dbReference>
<dbReference type="PROSITE" id="PS50880">
    <property type="entry name" value="TOPRIM"/>
    <property type="match status" value="1"/>
</dbReference>
<dbReference type="PRINTS" id="PR01159">
    <property type="entry name" value="DNAGYRASEB"/>
</dbReference>
<evidence type="ECO:0000256" key="3">
    <source>
        <dbReference type="ARBA" id="ARBA00022741"/>
    </source>
</evidence>
<dbReference type="GO" id="GO:0003677">
    <property type="term" value="F:DNA binding"/>
    <property type="evidence" value="ECO:0007669"/>
    <property type="project" value="UniProtKB-KW"/>
</dbReference>
<evidence type="ECO:0000256" key="2">
    <source>
        <dbReference type="ARBA" id="ARBA00010708"/>
    </source>
</evidence>
<dbReference type="InterPro" id="IPR000565">
    <property type="entry name" value="Topo_IIA_B"/>
</dbReference>
<dbReference type="GO" id="GO:0006265">
    <property type="term" value="P:DNA topological change"/>
    <property type="evidence" value="ECO:0007669"/>
    <property type="project" value="InterPro"/>
</dbReference>
<dbReference type="PRINTS" id="PR00418">
    <property type="entry name" value="TPI2FAMILY"/>
</dbReference>
<dbReference type="Gene3D" id="3.40.50.670">
    <property type="match status" value="1"/>
</dbReference>
<dbReference type="PANTHER" id="PTHR45866">
    <property type="entry name" value="DNA GYRASE/TOPOISOMERASE SUBUNIT B"/>
    <property type="match status" value="1"/>
</dbReference>
<dbReference type="AlphaFoldDB" id="A0A0F9KF98"/>
<dbReference type="SUPFAM" id="SSF56719">
    <property type="entry name" value="Type II DNA topoisomerase"/>
    <property type="match status" value="1"/>
</dbReference>
<protein>
    <recommendedName>
        <fullName evidence="8">Toprim domain-containing protein</fullName>
    </recommendedName>
</protein>
<organism evidence="9">
    <name type="scientific">marine sediment metagenome</name>
    <dbReference type="NCBI Taxonomy" id="412755"/>
    <lineage>
        <taxon>unclassified sequences</taxon>
        <taxon>metagenomes</taxon>
        <taxon>ecological metagenomes</taxon>
    </lineage>
</organism>
<proteinExistence type="inferred from homology"/>
<feature type="domain" description="Toprim" evidence="8">
    <location>
        <begin position="1"/>
        <end position="38"/>
    </location>
</feature>
<comment type="similarity">
    <text evidence="2">Belongs to the type II topoisomerase GyrB family.</text>
</comment>
<comment type="caution">
    <text evidence="9">The sequence shown here is derived from an EMBL/GenBank/DDBJ whole genome shotgun (WGS) entry which is preliminary data.</text>
</comment>
<dbReference type="InterPro" id="IPR002288">
    <property type="entry name" value="DNA_gyrase_B_C"/>
</dbReference>
<name>A0A0F9KF98_9ZZZZ</name>
<dbReference type="GO" id="GO:0003918">
    <property type="term" value="F:DNA topoisomerase type II (double strand cut, ATP-hydrolyzing) activity"/>
    <property type="evidence" value="ECO:0007669"/>
    <property type="project" value="UniProtKB-EC"/>
</dbReference>
<dbReference type="InterPro" id="IPR006171">
    <property type="entry name" value="TOPRIM_dom"/>
</dbReference>
<evidence type="ECO:0000313" key="9">
    <source>
        <dbReference type="EMBL" id="KKM80884.1"/>
    </source>
</evidence>
<dbReference type="PANTHER" id="PTHR45866:SF1">
    <property type="entry name" value="DNA GYRASE SUBUNIT B, MITOCHONDRIAL"/>
    <property type="match status" value="1"/>
</dbReference>
<evidence type="ECO:0000256" key="7">
    <source>
        <dbReference type="ARBA" id="ARBA00023235"/>
    </source>
</evidence>
<keyword evidence="3" id="KW-0547">Nucleotide-binding</keyword>
<dbReference type="InterPro" id="IPR013759">
    <property type="entry name" value="Topo_IIA_B_C"/>
</dbReference>
<evidence type="ECO:0000256" key="5">
    <source>
        <dbReference type="ARBA" id="ARBA00023029"/>
    </source>
</evidence>
<evidence type="ECO:0000256" key="4">
    <source>
        <dbReference type="ARBA" id="ARBA00022840"/>
    </source>
</evidence>
<keyword evidence="4" id="KW-0067">ATP-binding</keyword>
<evidence type="ECO:0000256" key="1">
    <source>
        <dbReference type="ARBA" id="ARBA00000185"/>
    </source>
</evidence>
<gene>
    <name evidence="9" type="ORF">LCGC14_1335420</name>
</gene>
<comment type="catalytic activity">
    <reaction evidence="1">
        <text>ATP-dependent breakage, passage and rejoining of double-stranded DNA.</text>
        <dbReference type="EC" id="5.6.2.2"/>
    </reaction>
</comment>
<reference evidence="9" key="1">
    <citation type="journal article" date="2015" name="Nature">
        <title>Complex archaea that bridge the gap between prokaryotes and eukaryotes.</title>
        <authorList>
            <person name="Spang A."/>
            <person name="Saw J.H."/>
            <person name="Jorgensen S.L."/>
            <person name="Zaremba-Niedzwiedzka K."/>
            <person name="Martijn J."/>
            <person name="Lind A.E."/>
            <person name="van Eijk R."/>
            <person name="Schleper C."/>
            <person name="Guy L."/>
            <person name="Ettema T.J."/>
        </authorList>
    </citation>
    <scope>NUCLEOTIDE SEQUENCE</scope>
</reference>
<keyword evidence="5" id="KW-0799">Topoisomerase</keyword>
<dbReference type="EMBL" id="LAZR01008113">
    <property type="protein sequence ID" value="KKM80884.1"/>
    <property type="molecule type" value="Genomic_DNA"/>
</dbReference>
<accession>A0A0F9KF98</accession>
<keyword evidence="6" id="KW-0238">DNA-binding</keyword>
<evidence type="ECO:0000256" key="6">
    <source>
        <dbReference type="ARBA" id="ARBA00023125"/>
    </source>
</evidence>
<evidence type="ECO:0000259" key="8">
    <source>
        <dbReference type="PROSITE" id="PS50880"/>
    </source>
</evidence>